<dbReference type="Proteomes" id="UP000255061">
    <property type="component" value="Unassembled WGS sequence"/>
</dbReference>
<protein>
    <submittedName>
        <fullName evidence="1">Uncharacterized protein</fullName>
    </submittedName>
</protein>
<organism evidence="1 2">
    <name type="scientific">Shewanella morhuae</name>
    <dbReference type="NCBI Taxonomy" id="365591"/>
    <lineage>
        <taxon>Bacteria</taxon>
        <taxon>Pseudomonadati</taxon>
        <taxon>Pseudomonadota</taxon>
        <taxon>Gammaproteobacteria</taxon>
        <taxon>Alteromonadales</taxon>
        <taxon>Shewanellaceae</taxon>
        <taxon>Shewanella</taxon>
    </lineage>
</organism>
<evidence type="ECO:0000313" key="1">
    <source>
        <dbReference type="EMBL" id="SUI87909.1"/>
    </source>
</evidence>
<reference evidence="1 2" key="1">
    <citation type="submission" date="2018-06" db="EMBL/GenBank/DDBJ databases">
        <authorList>
            <consortium name="Pathogen Informatics"/>
            <person name="Doyle S."/>
        </authorList>
    </citation>
    <scope>NUCLEOTIDE SEQUENCE [LARGE SCALE GENOMIC DNA]</scope>
    <source>
        <strain evidence="1 2">NCTC10736</strain>
    </source>
</reference>
<evidence type="ECO:0000313" key="2">
    <source>
        <dbReference type="Proteomes" id="UP000255061"/>
    </source>
</evidence>
<accession>A0A380AU63</accession>
<dbReference type="RefSeq" id="WP_220271685.1">
    <property type="nucleotide sequence ID" value="NZ_UGYV01000001.1"/>
</dbReference>
<gene>
    <name evidence="1" type="ORF">NCTC10736_02952</name>
</gene>
<dbReference type="AlphaFoldDB" id="A0A380AU63"/>
<dbReference type="EMBL" id="UGYV01000001">
    <property type="protein sequence ID" value="SUI87909.1"/>
    <property type="molecule type" value="Genomic_DNA"/>
</dbReference>
<sequence>MANERITENYVREKLRENGYYEADNGVVIEEQKSQIKRVQTILKSASKAKTGKGGYPEFIITWESDPNFLIVVECKADTKYHESPDLDKPKDYAVEVAH</sequence>
<proteinExistence type="predicted"/>
<name>A0A380AU63_9GAMM</name>